<feature type="transmembrane region" description="Helical" evidence="2">
    <location>
        <begin position="43"/>
        <end position="60"/>
    </location>
</feature>
<organism evidence="3 4">
    <name type="scientific">Rhizobium gallicum</name>
    <dbReference type="NCBI Taxonomy" id="56730"/>
    <lineage>
        <taxon>Bacteria</taxon>
        <taxon>Pseudomonadati</taxon>
        <taxon>Pseudomonadota</taxon>
        <taxon>Alphaproteobacteria</taxon>
        <taxon>Hyphomicrobiales</taxon>
        <taxon>Rhizobiaceae</taxon>
        <taxon>Rhizobium/Agrobacterium group</taxon>
        <taxon>Rhizobium</taxon>
    </lineage>
</organism>
<protein>
    <submittedName>
        <fullName evidence="3">Uncharacterized protein</fullName>
    </submittedName>
</protein>
<sequence length="62" mass="6727">MGSTGSRGGSRRKRRRNASGTARVANAKLRSFVREVEDKIRQQPLAAVAVVAALAFVFVAKR</sequence>
<keyword evidence="2" id="KW-0812">Transmembrane</keyword>
<keyword evidence="2" id="KW-0472">Membrane</keyword>
<reference evidence="3 4" key="1">
    <citation type="submission" date="2016-09" db="EMBL/GenBank/DDBJ databases">
        <title>The complete genome sequences of Rhizobium gallicum, symbiovars gallicum and phaseoli, symbionts associated to common bean (Phaseolus vulgaris).</title>
        <authorList>
            <person name="Bustos P."/>
            <person name="Santamaria R.I."/>
            <person name="Perez-Carrascal O.M."/>
            <person name="Juarez S."/>
            <person name="Lozano L."/>
            <person name="Martinez-Flores I."/>
            <person name="Martinez-Romero E."/>
            <person name="Cevallos M."/>
            <person name="Romero D."/>
            <person name="Davila G."/>
            <person name="Gonzalez V."/>
        </authorList>
    </citation>
    <scope>NUCLEOTIDE SEQUENCE [LARGE SCALE GENOMIC DNA]</scope>
    <source>
        <strain evidence="3 4">IE4872</strain>
    </source>
</reference>
<accession>A0A1L5NL17</accession>
<feature type="region of interest" description="Disordered" evidence="1">
    <location>
        <begin position="1"/>
        <end position="22"/>
    </location>
</feature>
<name>A0A1L5NL17_9HYPH</name>
<dbReference type="AlphaFoldDB" id="A0A1L5NL17"/>
<proteinExistence type="predicted"/>
<dbReference type="EMBL" id="CP017101">
    <property type="protein sequence ID" value="APO68577.1"/>
    <property type="molecule type" value="Genomic_DNA"/>
</dbReference>
<evidence type="ECO:0000313" key="4">
    <source>
        <dbReference type="Proteomes" id="UP000184749"/>
    </source>
</evidence>
<keyword evidence="2" id="KW-1133">Transmembrane helix</keyword>
<gene>
    <name evidence="3" type="ORF">IE4872_CH02975</name>
</gene>
<evidence type="ECO:0000256" key="1">
    <source>
        <dbReference type="SAM" id="MobiDB-lite"/>
    </source>
</evidence>
<dbReference type="Proteomes" id="UP000184749">
    <property type="component" value="Chromosome"/>
</dbReference>
<evidence type="ECO:0000256" key="2">
    <source>
        <dbReference type="SAM" id="Phobius"/>
    </source>
</evidence>
<evidence type="ECO:0000313" key="3">
    <source>
        <dbReference type="EMBL" id="APO68577.1"/>
    </source>
</evidence>